<gene>
    <name evidence="7" type="ORF">GQF01_18540</name>
</gene>
<evidence type="ECO:0000313" key="7">
    <source>
        <dbReference type="EMBL" id="MZQ84117.1"/>
    </source>
</evidence>
<dbReference type="SMART" id="SM00448">
    <property type="entry name" value="REC"/>
    <property type="match status" value="1"/>
</dbReference>
<dbReference type="EMBL" id="WTUZ01000021">
    <property type="protein sequence ID" value="MZQ84117.1"/>
    <property type="molecule type" value="Genomic_DNA"/>
</dbReference>
<keyword evidence="8" id="KW-1185">Reference proteome</keyword>
<dbReference type="PROSITE" id="PS00041">
    <property type="entry name" value="HTH_ARAC_FAMILY_1"/>
    <property type="match status" value="1"/>
</dbReference>
<comment type="caution">
    <text evidence="7">The sequence shown here is derived from an EMBL/GenBank/DDBJ whole genome shotgun (WGS) entry which is preliminary data.</text>
</comment>
<dbReference type="PRINTS" id="PR00032">
    <property type="entry name" value="HTHARAC"/>
</dbReference>
<dbReference type="Pfam" id="PF00072">
    <property type="entry name" value="Response_reg"/>
    <property type="match status" value="1"/>
</dbReference>
<feature type="modified residue" description="4-aspartylphosphate" evidence="4">
    <location>
        <position position="76"/>
    </location>
</feature>
<dbReference type="SMART" id="SM00342">
    <property type="entry name" value="HTH_ARAC"/>
    <property type="match status" value="1"/>
</dbReference>
<dbReference type="Gene3D" id="1.10.10.60">
    <property type="entry name" value="Homeodomain-like"/>
    <property type="match status" value="2"/>
</dbReference>
<keyword evidence="3" id="KW-0804">Transcription</keyword>
<keyword evidence="1" id="KW-0805">Transcription regulation</keyword>
<dbReference type="SUPFAM" id="SSF52172">
    <property type="entry name" value="CheY-like"/>
    <property type="match status" value="1"/>
</dbReference>
<dbReference type="InterPro" id="IPR018062">
    <property type="entry name" value="HTH_AraC-typ_CS"/>
</dbReference>
<dbReference type="InterPro" id="IPR001789">
    <property type="entry name" value="Sig_transdc_resp-reg_receiver"/>
</dbReference>
<dbReference type="SUPFAM" id="SSF46689">
    <property type="entry name" value="Homeodomain-like"/>
    <property type="match status" value="2"/>
</dbReference>
<evidence type="ECO:0000256" key="4">
    <source>
        <dbReference type="PROSITE-ProRule" id="PRU00169"/>
    </source>
</evidence>
<evidence type="ECO:0000259" key="5">
    <source>
        <dbReference type="PROSITE" id="PS01124"/>
    </source>
</evidence>
<dbReference type="CDD" id="cd17536">
    <property type="entry name" value="REC_YesN-like"/>
    <property type="match status" value="1"/>
</dbReference>
<dbReference type="PROSITE" id="PS50110">
    <property type="entry name" value="RESPONSE_REGULATORY"/>
    <property type="match status" value="1"/>
</dbReference>
<feature type="domain" description="HTH araC/xylS-type" evidence="5">
    <location>
        <begin position="484"/>
        <end position="582"/>
    </location>
</feature>
<evidence type="ECO:0000313" key="8">
    <source>
        <dbReference type="Proteomes" id="UP000481087"/>
    </source>
</evidence>
<dbReference type="Gene3D" id="3.40.50.2300">
    <property type="match status" value="1"/>
</dbReference>
<evidence type="ECO:0000256" key="2">
    <source>
        <dbReference type="ARBA" id="ARBA00023125"/>
    </source>
</evidence>
<evidence type="ECO:0000256" key="1">
    <source>
        <dbReference type="ARBA" id="ARBA00023015"/>
    </source>
</evidence>
<dbReference type="PANTHER" id="PTHR43280:SF28">
    <property type="entry name" value="HTH-TYPE TRANSCRIPTIONAL ACTIVATOR RHAS"/>
    <property type="match status" value="1"/>
</dbReference>
<feature type="domain" description="Response regulatory" evidence="6">
    <location>
        <begin position="23"/>
        <end position="143"/>
    </location>
</feature>
<dbReference type="GO" id="GO:0003700">
    <property type="term" value="F:DNA-binding transcription factor activity"/>
    <property type="evidence" value="ECO:0007669"/>
    <property type="project" value="InterPro"/>
</dbReference>
<dbReference type="InterPro" id="IPR020449">
    <property type="entry name" value="Tscrpt_reg_AraC-type_HTH"/>
</dbReference>
<proteinExistence type="predicted"/>
<evidence type="ECO:0000256" key="3">
    <source>
        <dbReference type="ARBA" id="ARBA00023163"/>
    </source>
</evidence>
<dbReference type="InterPro" id="IPR018060">
    <property type="entry name" value="HTH_AraC"/>
</dbReference>
<dbReference type="InterPro" id="IPR009057">
    <property type="entry name" value="Homeodomain-like_sf"/>
</dbReference>
<dbReference type="PANTHER" id="PTHR43280">
    <property type="entry name" value="ARAC-FAMILY TRANSCRIPTIONAL REGULATOR"/>
    <property type="match status" value="1"/>
</dbReference>
<dbReference type="PROSITE" id="PS01124">
    <property type="entry name" value="HTH_ARAC_FAMILY_2"/>
    <property type="match status" value="1"/>
</dbReference>
<dbReference type="GO" id="GO:0000160">
    <property type="term" value="P:phosphorelay signal transduction system"/>
    <property type="evidence" value="ECO:0007669"/>
    <property type="project" value="InterPro"/>
</dbReference>
<evidence type="ECO:0000259" key="6">
    <source>
        <dbReference type="PROSITE" id="PS50110"/>
    </source>
</evidence>
<accession>A0A6L8V1J1</accession>
<name>A0A6L8V1J1_9BACL</name>
<reference evidence="7 8" key="1">
    <citation type="submission" date="2019-12" db="EMBL/GenBank/DDBJ databases">
        <title>Paenibacillus sp. nov. sp. isolated from soil.</title>
        <authorList>
            <person name="Kim J."/>
            <person name="Jeong S.E."/>
            <person name="Jung H.S."/>
            <person name="Jeon C.O."/>
        </authorList>
    </citation>
    <scope>NUCLEOTIDE SEQUENCE [LARGE SCALE GENOMIC DNA]</scope>
    <source>
        <strain evidence="7 8">5J-6</strain>
    </source>
</reference>
<organism evidence="7 8">
    <name type="scientific">Paenibacillus silvestris</name>
    <dbReference type="NCBI Taxonomy" id="2606219"/>
    <lineage>
        <taxon>Bacteria</taxon>
        <taxon>Bacillati</taxon>
        <taxon>Bacillota</taxon>
        <taxon>Bacilli</taxon>
        <taxon>Bacillales</taxon>
        <taxon>Paenibacillaceae</taxon>
        <taxon>Paenibacillus</taxon>
    </lineage>
</organism>
<dbReference type="AlphaFoldDB" id="A0A6L8V1J1"/>
<protein>
    <submittedName>
        <fullName evidence="7">Response regulator</fullName>
    </submittedName>
</protein>
<keyword evidence="4" id="KW-0597">Phosphoprotein</keyword>
<sequence length="585" mass="66751">MGLLKDKVKGSQLGHWRMNRLLKLMIVDDEPLVRLALQHMIDWPSMGIAVEVEAADGAEALEILRQRDDIDLMLLDIEMPRLSGIELLRTYPAVKEKQRPVTIMLSAYSDYSYVREAFVLGAIDFIVKADMDEEHLVPVVLKAISELHKQAPPLHPLPISETQDDVDAKSEVLRQLITYDPNQQEDAAAIAGTGIHEWLGESNQLVAVMTIAHGSANSRMERTLHDTKTQRFIRQSVQTVLDAMSIRHFIYRKSQTEYVLFCTLAQYRSESVIREKVQSAFAMMQTRLIQYVNVSISIGVSELASGTKHWYRLHQQAAHLAAMSFFAGWNKVFYPESCMDQGRAGANTGSGSGANTGQDHVRKLQLTLKANGAGIAQLLEQDNPELWSREFEQMQLLLGQTWGWRPQDVQAALEDLLWELGGLLYRRGIRWDDLEDELQHPFEYMKSLETLEETKSWLHRICTNLHSWLHGKEKADCSYSIVVATAKQFLDLHYMEDVNLALISEMVGVSESYLSKQFTKEVGSNFIQYLTHLRIEESKRLMKKKGFKITDIAETVGYLNVEHFSRMFKKTTGCSPKLYRESLLK</sequence>
<dbReference type="InterPro" id="IPR011006">
    <property type="entry name" value="CheY-like_superfamily"/>
</dbReference>
<dbReference type="Pfam" id="PF12833">
    <property type="entry name" value="HTH_18"/>
    <property type="match status" value="1"/>
</dbReference>
<keyword evidence="2" id="KW-0238">DNA-binding</keyword>
<dbReference type="Proteomes" id="UP000481087">
    <property type="component" value="Unassembled WGS sequence"/>
</dbReference>
<dbReference type="GO" id="GO:0043565">
    <property type="term" value="F:sequence-specific DNA binding"/>
    <property type="evidence" value="ECO:0007669"/>
    <property type="project" value="InterPro"/>
</dbReference>